<evidence type="ECO:0000313" key="1">
    <source>
        <dbReference type="EMBL" id="RSH87866.1"/>
    </source>
</evidence>
<evidence type="ECO:0008006" key="3">
    <source>
        <dbReference type="Google" id="ProtNLM"/>
    </source>
</evidence>
<dbReference type="InterPro" id="IPR029068">
    <property type="entry name" value="Glyas_Bleomycin-R_OHBP_Dase"/>
</dbReference>
<keyword evidence="2" id="KW-1185">Reference proteome</keyword>
<dbReference type="SUPFAM" id="SSF54593">
    <property type="entry name" value="Glyoxalase/Bleomycin resistance protein/Dihydroxybiphenyl dioxygenase"/>
    <property type="match status" value="1"/>
</dbReference>
<proteinExistence type="predicted"/>
<dbReference type="RefSeq" id="XP_028480074.1">
    <property type="nucleotide sequence ID" value="XM_028616217.1"/>
</dbReference>
<dbReference type="EMBL" id="RSCE01000001">
    <property type="protein sequence ID" value="RSH87866.1"/>
    <property type="molecule type" value="Genomic_DNA"/>
</dbReference>
<dbReference type="Gene3D" id="3.10.180.10">
    <property type="entry name" value="2,3-Dihydroxybiphenyl 1,2-Dioxygenase, domain 1"/>
    <property type="match status" value="1"/>
</dbReference>
<name>A0A427Y9V9_9TREE</name>
<dbReference type="GeneID" id="39584927"/>
<comment type="caution">
    <text evidence="1">The sequence shown here is derived from an EMBL/GenBank/DDBJ whole genome shotgun (WGS) entry which is preliminary data.</text>
</comment>
<protein>
    <recommendedName>
        <fullName evidence="3">VOC domain-containing protein</fullName>
    </recommendedName>
</protein>
<organism evidence="1 2">
    <name type="scientific">Apiotrichum porosum</name>
    <dbReference type="NCBI Taxonomy" id="105984"/>
    <lineage>
        <taxon>Eukaryota</taxon>
        <taxon>Fungi</taxon>
        <taxon>Dikarya</taxon>
        <taxon>Basidiomycota</taxon>
        <taxon>Agaricomycotina</taxon>
        <taxon>Tremellomycetes</taxon>
        <taxon>Trichosporonales</taxon>
        <taxon>Trichosporonaceae</taxon>
        <taxon>Apiotrichum</taxon>
    </lineage>
</organism>
<evidence type="ECO:0000313" key="2">
    <source>
        <dbReference type="Proteomes" id="UP000279236"/>
    </source>
</evidence>
<dbReference type="AlphaFoldDB" id="A0A427Y9V9"/>
<gene>
    <name evidence="1" type="ORF">EHS24_000384</name>
</gene>
<dbReference type="Proteomes" id="UP000279236">
    <property type="component" value="Unassembled WGS sequence"/>
</dbReference>
<accession>A0A427Y9V9</accession>
<reference evidence="1 2" key="1">
    <citation type="submission" date="2018-11" db="EMBL/GenBank/DDBJ databases">
        <title>Genome sequence of Apiotrichum porosum DSM 27194.</title>
        <authorList>
            <person name="Aliyu H."/>
            <person name="Gorte O."/>
            <person name="Ochsenreither K."/>
        </authorList>
    </citation>
    <scope>NUCLEOTIDE SEQUENCE [LARGE SCALE GENOMIC DNA]</scope>
    <source>
        <strain evidence="1 2">DSM 27194</strain>
    </source>
</reference>
<sequence>MPAALKSICPVFSTLDVAALLDHYRTLGFTTSCHSDPSTLPGQVEYGFAERDGIVIHIALNPEHDPATTAGCCFVHVSDADALAAEWRATAGRNVEPVNTTYNMREGGHVDPDGNLIRYGSRTT</sequence>
<dbReference type="OrthoDB" id="4569376at2759"/>